<evidence type="ECO:0000313" key="3">
    <source>
        <dbReference type="Proteomes" id="UP000283310"/>
    </source>
</evidence>
<dbReference type="AlphaFoldDB" id="A0A412DB58"/>
<dbReference type="Proteomes" id="UP000283310">
    <property type="component" value="Unassembled WGS sequence"/>
</dbReference>
<feature type="signal peptide" evidence="1">
    <location>
        <begin position="1"/>
        <end position="18"/>
    </location>
</feature>
<dbReference type="PROSITE" id="PS51257">
    <property type="entry name" value="PROKAR_LIPOPROTEIN"/>
    <property type="match status" value="1"/>
</dbReference>
<dbReference type="SUPFAM" id="SSF52058">
    <property type="entry name" value="L domain-like"/>
    <property type="match status" value="1"/>
</dbReference>
<organism evidence="2 3">
    <name type="scientific">Bacteroides stercoris</name>
    <dbReference type="NCBI Taxonomy" id="46506"/>
    <lineage>
        <taxon>Bacteria</taxon>
        <taxon>Pseudomonadati</taxon>
        <taxon>Bacteroidota</taxon>
        <taxon>Bacteroidia</taxon>
        <taxon>Bacteroidales</taxon>
        <taxon>Bacteroidaceae</taxon>
        <taxon>Bacteroides</taxon>
    </lineage>
</organism>
<protein>
    <recommendedName>
        <fullName evidence="4">Leucine-rich repeat domain-containing protein</fullName>
    </recommendedName>
</protein>
<sequence>MYKLFSYIVCVAAALAVAACTHEMEELAAPSETVSLQFVVGDFPAFGEAETRAIGTPDVGKTAWEFGDELQIRIDNSQMGYTPCATLVNNEDGWEIKDGNICYRDGITDVKGTVLYAPDYKMLKDGTVQRKDGAGGGRNEYIVGTCTVDVQNRAVHIDFSQAQRNYARLRIASVPHKSLRVRFTKFAACPDTEAFAYDYNNVVTDQHGNAFFYGRMEQNGQIQVRYGETLLTTYTFSQATETGKSYALNAPFISAEAMGYEDILNAVQAQVDANQTDIKILFSESAGGRELTAISEVIRNQSEGSIDLTVMGMKSVPTKGFSYWNVLRSLQVPDVEEAGLEAFKNCSGLEVLTAPKLTTLHSGVFRSCPKLVSVTLGAVTYADESQEAVFDSDRTSGIYLNVSDKQRILEKGTDNIWRSTEDSYFSSSQHDARMFMDHTFQEVIVWW</sequence>
<reference evidence="2 3" key="1">
    <citation type="submission" date="2018-08" db="EMBL/GenBank/DDBJ databases">
        <title>A genome reference for cultivated species of the human gut microbiota.</title>
        <authorList>
            <person name="Zou Y."/>
            <person name="Xue W."/>
            <person name="Luo G."/>
        </authorList>
    </citation>
    <scope>NUCLEOTIDE SEQUENCE [LARGE SCALE GENOMIC DNA]</scope>
    <source>
        <strain evidence="2 3">AF26-20BH</strain>
    </source>
</reference>
<name>A0A412DB58_BACSE</name>
<keyword evidence="1" id="KW-0732">Signal</keyword>
<dbReference type="InterPro" id="IPR032675">
    <property type="entry name" value="LRR_dom_sf"/>
</dbReference>
<proteinExistence type="predicted"/>
<dbReference type="EMBL" id="QRTW01000055">
    <property type="protein sequence ID" value="RGR07613.1"/>
    <property type="molecule type" value="Genomic_DNA"/>
</dbReference>
<feature type="chain" id="PRO_5019507159" description="Leucine-rich repeat domain-containing protein" evidence="1">
    <location>
        <begin position="19"/>
        <end position="447"/>
    </location>
</feature>
<accession>A0A412DB58</accession>
<evidence type="ECO:0000313" key="2">
    <source>
        <dbReference type="EMBL" id="RGR07613.1"/>
    </source>
</evidence>
<evidence type="ECO:0000256" key="1">
    <source>
        <dbReference type="SAM" id="SignalP"/>
    </source>
</evidence>
<comment type="caution">
    <text evidence="2">The sequence shown here is derived from an EMBL/GenBank/DDBJ whole genome shotgun (WGS) entry which is preliminary data.</text>
</comment>
<gene>
    <name evidence="2" type="ORF">DWY65_16050</name>
</gene>
<dbReference type="Gene3D" id="3.80.10.10">
    <property type="entry name" value="Ribonuclease Inhibitor"/>
    <property type="match status" value="1"/>
</dbReference>
<evidence type="ECO:0008006" key="4">
    <source>
        <dbReference type="Google" id="ProtNLM"/>
    </source>
</evidence>